<evidence type="ECO:0000313" key="1">
    <source>
        <dbReference type="Proteomes" id="UP000095286"/>
    </source>
</evidence>
<proteinExistence type="predicted"/>
<reference evidence="2" key="1">
    <citation type="submission" date="2016-11" db="UniProtKB">
        <authorList>
            <consortium name="WormBaseParasite"/>
        </authorList>
    </citation>
    <scope>IDENTIFICATION</scope>
    <source>
        <strain evidence="2">KR3021</strain>
    </source>
</reference>
<sequence>MNKWIPFIGINSIERLKFECSESSTLSTIIPFLAFMNYAIQANKLDFFALNVDSLRYCNEEKNFIKQFQFVNYTIFESFYAENDHPTYSLYFIIGTGEQAKIGMRVLFNGYFSESKDFIMPMKT</sequence>
<evidence type="ECO:0000313" key="2">
    <source>
        <dbReference type="WBParaSite" id="RSKR_0000640533.1"/>
    </source>
</evidence>
<protein>
    <submittedName>
        <fullName evidence="2">Uncharacterized protein</fullName>
    </submittedName>
</protein>
<dbReference type="WBParaSite" id="RSKR_0000640533.1">
    <property type="protein sequence ID" value="RSKR_0000640533.1"/>
    <property type="gene ID" value="RSKR_0000640533"/>
</dbReference>
<accession>A0AC35U0B2</accession>
<name>A0AC35U0B2_9BILA</name>
<organism evidence="1 2">
    <name type="scientific">Rhabditophanes sp. KR3021</name>
    <dbReference type="NCBI Taxonomy" id="114890"/>
    <lineage>
        <taxon>Eukaryota</taxon>
        <taxon>Metazoa</taxon>
        <taxon>Ecdysozoa</taxon>
        <taxon>Nematoda</taxon>
        <taxon>Chromadorea</taxon>
        <taxon>Rhabditida</taxon>
        <taxon>Tylenchina</taxon>
        <taxon>Panagrolaimomorpha</taxon>
        <taxon>Strongyloidoidea</taxon>
        <taxon>Alloionematidae</taxon>
        <taxon>Rhabditophanes</taxon>
    </lineage>
</organism>
<dbReference type="Proteomes" id="UP000095286">
    <property type="component" value="Unplaced"/>
</dbReference>